<proteinExistence type="predicted"/>
<evidence type="ECO:0000256" key="1">
    <source>
        <dbReference type="ARBA" id="ARBA00023125"/>
    </source>
</evidence>
<dbReference type="PANTHER" id="PTHR46558:SF4">
    <property type="entry name" value="DNA-BIDING PHAGE PROTEIN"/>
    <property type="match status" value="1"/>
</dbReference>
<sequence>MPHPVDVAVGNRVRELRTRAGLSQTDLGERLGVSFQQVQKYEKGVNRMGASRLIQICDALKVGISDIFEGIASISEAESKDLTDPEAMRIARDIQRIDDDNMRLAIKQLVRTMSRR</sequence>
<dbReference type="PROSITE" id="PS50943">
    <property type="entry name" value="HTH_CROC1"/>
    <property type="match status" value="1"/>
</dbReference>
<protein>
    <submittedName>
        <fullName evidence="3">Helix-turn-helix transcriptional regulator</fullName>
    </submittedName>
</protein>
<evidence type="ECO:0000259" key="2">
    <source>
        <dbReference type="PROSITE" id="PS50943"/>
    </source>
</evidence>
<keyword evidence="1" id="KW-0238">DNA-binding</keyword>
<organism evidence="3 4">
    <name type="scientific">Pacificispira spongiicola</name>
    <dbReference type="NCBI Taxonomy" id="2729598"/>
    <lineage>
        <taxon>Bacteria</taxon>
        <taxon>Pseudomonadati</taxon>
        <taxon>Pseudomonadota</taxon>
        <taxon>Alphaproteobacteria</taxon>
        <taxon>Rhodospirillales</taxon>
        <taxon>Rhodospirillaceae</taxon>
        <taxon>Pacificispira</taxon>
    </lineage>
</organism>
<name>A0A7Y0HDF7_9PROT</name>
<dbReference type="Pfam" id="PF01381">
    <property type="entry name" value="HTH_3"/>
    <property type="match status" value="1"/>
</dbReference>
<accession>A0A7Y0HDF7</accession>
<feature type="domain" description="HTH cro/C1-type" evidence="2">
    <location>
        <begin position="13"/>
        <end position="67"/>
    </location>
</feature>
<gene>
    <name evidence="3" type="ORF">HH303_04685</name>
</gene>
<evidence type="ECO:0000313" key="3">
    <source>
        <dbReference type="EMBL" id="NMM43761.1"/>
    </source>
</evidence>
<dbReference type="Proteomes" id="UP000539372">
    <property type="component" value="Unassembled WGS sequence"/>
</dbReference>
<dbReference type="EMBL" id="JABBNT010000001">
    <property type="protein sequence ID" value="NMM43761.1"/>
    <property type="molecule type" value="Genomic_DNA"/>
</dbReference>
<evidence type="ECO:0000313" key="4">
    <source>
        <dbReference type="Proteomes" id="UP000539372"/>
    </source>
</evidence>
<dbReference type="InterPro" id="IPR010982">
    <property type="entry name" value="Lambda_DNA-bd_dom_sf"/>
</dbReference>
<dbReference type="InterPro" id="IPR001387">
    <property type="entry name" value="Cro/C1-type_HTH"/>
</dbReference>
<dbReference type="GO" id="GO:0003677">
    <property type="term" value="F:DNA binding"/>
    <property type="evidence" value="ECO:0007669"/>
    <property type="project" value="UniProtKB-KW"/>
</dbReference>
<reference evidence="3 4" key="1">
    <citation type="submission" date="2020-04" db="EMBL/GenBank/DDBJ databases">
        <title>Rhodospirillaceae bacterium KN72 isolated from deep sea.</title>
        <authorList>
            <person name="Zhang D.-C."/>
        </authorList>
    </citation>
    <scope>NUCLEOTIDE SEQUENCE [LARGE SCALE GENOMIC DNA]</scope>
    <source>
        <strain evidence="3 4">KN72</strain>
    </source>
</reference>
<dbReference type="CDD" id="cd00093">
    <property type="entry name" value="HTH_XRE"/>
    <property type="match status" value="1"/>
</dbReference>
<dbReference type="PANTHER" id="PTHR46558">
    <property type="entry name" value="TRACRIPTIONAL REGULATORY PROTEIN-RELATED-RELATED"/>
    <property type="match status" value="1"/>
</dbReference>
<dbReference type="SUPFAM" id="SSF47413">
    <property type="entry name" value="lambda repressor-like DNA-binding domains"/>
    <property type="match status" value="1"/>
</dbReference>
<dbReference type="RefSeq" id="WP_169624009.1">
    <property type="nucleotide sequence ID" value="NZ_JABBNT010000001.1"/>
</dbReference>
<keyword evidence="4" id="KW-1185">Reference proteome</keyword>
<comment type="caution">
    <text evidence="3">The sequence shown here is derived from an EMBL/GenBank/DDBJ whole genome shotgun (WGS) entry which is preliminary data.</text>
</comment>
<dbReference type="AlphaFoldDB" id="A0A7Y0HDF7"/>
<dbReference type="SMART" id="SM00530">
    <property type="entry name" value="HTH_XRE"/>
    <property type="match status" value="1"/>
</dbReference>
<dbReference type="Gene3D" id="1.10.260.40">
    <property type="entry name" value="lambda repressor-like DNA-binding domains"/>
    <property type="match status" value="1"/>
</dbReference>